<comment type="function">
    <text evidence="8 9">Removes the N-terminal methionine from nascent proteins. The N-terminal methionine is often cleaved when the second residue in the primary sequence is small and uncharged (Met-Ala-, Cys, Gly, Pro, Ser, Thr, or Val).</text>
</comment>
<dbReference type="InterPro" id="IPR036388">
    <property type="entry name" value="WH-like_DNA-bd_sf"/>
</dbReference>
<feature type="binding site" evidence="8">
    <location>
        <position position="284"/>
    </location>
    <ligand>
        <name>a divalent metal cation</name>
        <dbReference type="ChEBI" id="CHEBI:60240"/>
        <label>2</label>
        <note>catalytic</note>
    </ligand>
</feature>
<accession>A0A133VP40</accession>
<dbReference type="NCBIfam" id="TIGR00501">
    <property type="entry name" value="met_pdase_II"/>
    <property type="match status" value="1"/>
</dbReference>
<keyword evidence="12" id="KW-1185">Reference proteome</keyword>
<feature type="binding site" evidence="8">
    <location>
        <position position="166"/>
    </location>
    <ligand>
        <name>substrate</name>
    </ligand>
</feature>
<evidence type="ECO:0000256" key="5">
    <source>
        <dbReference type="ARBA" id="ARBA00022670"/>
    </source>
</evidence>
<feature type="binding site" evidence="8">
    <location>
        <position position="86"/>
    </location>
    <ligand>
        <name>a divalent metal cation</name>
        <dbReference type="ChEBI" id="CHEBI:60240"/>
        <label>1</label>
    </ligand>
</feature>
<proteinExistence type="inferred from homology"/>
<comment type="catalytic activity">
    <reaction evidence="1 8 9">
        <text>Release of N-terminal amino acids, preferentially methionine, from peptides and arylamides.</text>
        <dbReference type="EC" id="3.4.11.18"/>
    </reaction>
</comment>
<dbReference type="PRINTS" id="PR00599">
    <property type="entry name" value="MAPEPTIDASE"/>
</dbReference>
<organism evidence="11 12">
    <name type="scientific">candidate division MSBL1 archaeon SCGC-AAA385D11</name>
    <dbReference type="NCBI Taxonomy" id="1698286"/>
    <lineage>
        <taxon>Archaea</taxon>
        <taxon>Methanobacteriati</taxon>
        <taxon>Methanobacteriota</taxon>
        <taxon>candidate division MSBL1</taxon>
    </lineage>
</organism>
<dbReference type="InterPro" id="IPR036390">
    <property type="entry name" value="WH_DNA-bd_sf"/>
</dbReference>
<dbReference type="PANTHER" id="PTHR45777:SF2">
    <property type="entry name" value="METHIONINE AMINOPEPTIDASE 2"/>
    <property type="match status" value="1"/>
</dbReference>
<dbReference type="GO" id="GO:0046872">
    <property type="term" value="F:metal ion binding"/>
    <property type="evidence" value="ECO:0007669"/>
    <property type="project" value="UniProtKB-UniRule"/>
</dbReference>
<dbReference type="HAMAP" id="MF_01975">
    <property type="entry name" value="MetAP_2_arc"/>
    <property type="match status" value="1"/>
</dbReference>
<dbReference type="InterPro" id="IPR001714">
    <property type="entry name" value="Pept_M24_MAP"/>
</dbReference>
<dbReference type="InterPro" id="IPR036005">
    <property type="entry name" value="Creatinase/aminopeptidase-like"/>
</dbReference>
<feature type="binding site" evidence="8">
    <location>
        <position position="66"/>
    </location>
    <ligand>
        <name>substrate</name>
    </ligand>
</feature>
<dbReference type="Pfam" id="PF00557">
    <property type="entry name" value="Peptidase_M24"/>
    <property type="match status" value="1"/>
</dbReference>
<dbReference type="Gene3D" id="1.10.10.10">
    <property type="entry name" value="Winged helix-like DNA-binding domain superfamily/Winged helix DNA-binding domain"/>
    <property type="match status" value="1"/>
</dbReference>
<dbReference type="InterPro" id="IPR000994">
    <property type="entry name" value="Pept_M24"/>
</dbReference>
<comment type="subunit">
    <text evidence="8">Monomer.</text>
</comment>
<dbReference type="SUPFAM" id="SSF55920">
    <property type="entry name" value="Creatinase/aminopeptidase"/>
    <property type="match status" value="1"/>
</dbReference>
<comment type="cofactor">
    <cofactor evidence="8">
        <name>Co(2+)</name>
        <dbReference type="ChEBI" id="CHEBI:48828"/>
    </cofactor>
    <cofactor evidence="8">
        <name>Zn(2+)</name>
        <dbReference type="ChEBI" id="CHEBI:29105"/>
    </cofactor>
    <cofactor evidence="8">
        <name>Mn(2+)</name>
        <dbReference type="ChEBI" id="CHEBI:29035"/>
    </cofactor>
    <cofactor evidence="8">
        <name>Fe(2+)</name>
        <dbReference type="ChEBI" id="CHEBI:29033"/>
    </cofactor>
    <text evidence="8">Binds 2 divalent metal cations per subunit. Has a high-affinity and a low affinity metal-binding site. The true nature of the physiological cofactor is under debate. The enzyme is active with cobalt, zinc, manganese or divalent iron ions. Most likely, methionine aminopeptidases function as mononuclear Fe(2+)-metalloproteases under physiological conditions, and the catalytically relevant metal-binding site has been assigned to the histidine-containing high-affinity site.</text>
</comment>
<dbReference type="GO" id="GO:0004239">
    <property type="term" value="F:initiator methionyl aminopeptidase activity"/>
    <property type="evidence" value="ECO:0007669"/>
    <property type="project" value="UniProtKB-UniRule"/>
</dbReference>
<dbReference type="SUPFAM" id="SSF46785">
    <property type="entry name" value="Winged helix' DNA-binding domain"/>
    <property type="match status" value="1"/>
</dbReference>
<comment type="caution">
    <text evidence="11">The sequence shown here is derived from an EMBL/GenBank/DDBJ whole genome shotgun (WGS) entry which is preliminary data.</text>
</comment>
<name>A0A133VP40_9EURY</name>
<comment type="similarity">
    <text evidence="8">Belongs to the peptidase M24A family. Methionine aminopeptidase archaeal type 2 subfamily.</text>
</comment>
<evidence type="ECO:0000256" key="2">
    <source>
        <dbReference type="ARBA" id="ARBA00001936"/>
    </source>
</evidence>
<dbReference type="GO" id="GO:0070006">
    <property type="term" value="F:metalloaminopeptidase activity"/>
    <property type="evidence" value="ECO:0007669"/>
    <property type="project" value="UniProtKB-UniRule"/>
</dbReference>
<dbReference type="Proteomes" id="UP000070256">
    <property type="component" value="Unassembled WGS sequence"/>
</dbReference>
<evidence type="ECO:0000256" key="3">
    <source>
        <dbReference type="ARBA" id="ARBA00001954"/>
    </source>
</evidence>
<evidence type="ECO:0000313" key="12">
    <source>
        <dbReference type="Proteomes" id="UP000070256"/>
    </source>
</evidence>
<gene>
    <name evidence="8" type="primary">map</name>
    <name evidence="11" type="ORF">AKJ58_00740</name>
</gene>
<feature type="binding site" evidence="8">
    <location>
        <position position="191"/>
    </location>
    <ligand>
        <name>a divalent metal cation</name>
        <dbReference type="ChEBI" id="CHEBI:60240"/>
        <label>2</label>
        <note>catalytic</note>
    </ligand>
</feature>
<evidence type="ECO:0000256" key="1">
    <source>
        <dbReference type="ARBA" id="ARBA00000294"/>
    </source>
</evidence>
<sequence>MLSQEELKAYREVGKLAGKVREDALELVKPEQKLLTIAEKAEDLIRKGGAEPAFPCNISLNEIAAHYTPPANDETKIEKGDLVTVDIGAHLDGYIGDTAATVSVGGKEDQKIVKAVQQVLEKAIEAANPGVNVGEIGGVIESAAKENGFKPIKNLTGHSLDRWKLHAGISIPNVEKESEEELKEGDVIALEPFITYGAGEVEDKPEIYIFRYLSDANVSGRMPRQTLRRIKKKYGHLPFAERWLAKDMSKIRLKMTLSELITSRSLHPYYVLKEKKGGKVAQAEHTIIITEDGSEVTTR</sequence>
<evidence type="ECO:0000313" key="11">
    <source>
        <dbReference type="EMBL" id="KXB08161.1"/>
    </source>
</evidence>
<dbReference type="PATRIC" id="fig|1698286.3.peg.384"/>
<feature type="binding site" evidence="8">
    <location>
        <position position="158"/>
    </location>
    <ligand>
        <name>a divalent metal cation</name>
        <dbReference type="ChEBI" id="CHEBI:60240"/>
        <label>2</label>
        <note>catalytic</note>
    </ligand>
</feature>
<evidence type="ECO:0000256" key="9">
    <source>
        <dbReference type="RuleBase" id="RU003653"/>
    </source>
</evidence>
<evidence type="ECO:0000256" key="4">
    <source>
        <dbReference type="ARBA" id="ARBA00022438"/>
    </source>
</evidence>
<dbReference type="EMBL" id="LHYK01000009">
    <property type="protein sequence ID" value="KXB08161.1"/>
    <property type="molecule type" value="Genomic_DNA"/>
</dbReference>
<dbReference type="PANTHER" id="PTHR45777">
    <property type="entry name" value="METHIONINE AMINOPEPTIDASE 2"/>
    <property type="match status" value="1"/>
</dbReference>
<keyword evidence="4 8" id="KW-0031">Aminopeptidase</keyword>
<keyword evidence="6 8" id="KW-0479">Metal-binding</keyword>
<evidence type="ECO:0000259" key="10">
    <source>
        <dbReference type="Pfam" id="PF00557"/>
    </source>
</evidence>
<dbReference type="EC" id="3.4.11.18" evidence="8 9"/>
<keyword evidence="7 8" id="KW-0378">Hydrolase</keyword>
<dbReference type="AlphaFoldDB" id="A0A133VP40"/>
<feature type="binding site" evidence="8">
    <location>
        <position position="97"/>
    </location>
    <ligand>
        <name>a divalent metal cation</name>
        <dbReference type="ChEBI" id="CHEBI:60240"/>
        <label>1</label>
    </ligand>
</feature>
<dbReference type="GO" id="GO:0005737">
    <property type="term" value="C:cytoplasm"/>
    <property type="evidence" value="ECO:0007669"/>
    <property type="project" value="TreeGrafter"/>
</dbReference>
<dbReference type="GO" id="GO:0006508">
    <property type="term" value="P:proteolysis"/>
    <property type="evidence" value="ECO:0007669"/>
    <property type="project" value="UniProtKB-KW"/>
</dbReference>
<dbReference type="InterPro" id="IPR050247">
    <property type="entry name" value="Met_Aminopeptidase_Type2"/>
</dbReference>
<reference evidence="11 12" key="1">
    <citation type="journal article" date="2016" name="Sci. Rep.">
        <title>Metabolic traits of an uncultured archaeal lineage -MSBL1- from brine pools of the Red Sea.</title>
        <authorList>
            <person name="Mwirichia R."/>
            <person name="Alam I."/>
            <person name="Rashid M."/>
            <person name="Vinu M."/>
            <person name="Ba-Alawi W."/>
            <person name="Anthony Kamau A."/>
            <person name="Kamanda Ngugi D."/>
            <person name="Goker M."/>
            <person name="Klenk H.P."/>
            <person name="Bajic V."/>
            <person name="Stingl U."/>
        </authorList>
    </citation>
    <scope>NUCLEOTIDE SEQUENCE [LARGE SCALE GENOMIC DNA]</scope>
    <source>
        <strain evidence="11">SCGC-AAA385D11</strain>
    </source>
</reference>
<dbReference type="InterPro" id="IPR002468">
    <property type="entry name" value="Pept_M24A_MAP2"/>
</dbReference>
<evidence type="ECO:0000256" key="6">
    <source>
        <dbReference type="ARBA" id="ARBA00022723"/>
    </source>
</evidence>
<keyword evidence="5 8" id="KW-0645">Protease</keyword>
<feature type="binding site" evidence="8">
    <location>
        <position position="284"/>
    </location>
    <ligand>
        <name>a divalent metal cation</name>
        <dbReference type="ChEBI" id="CHEBI:60240"/>
        <label>1</label>
    </ligand>
</feature>
<feature type="binding site" evidence="8">
    <location>
        <position position="97"/>
    </location>
    <ligand>
        <name>a divalent metal cation</name>
        <dbReference type="ChEBI" id="CHEBI:60240"/>
        <label>2</label>
        <note>catalytic</note>
    </ligand>
</feature>
<evidence type="ECO:0000256" key="8">
    <source>
        <dbReference type="HAMAP-Rule" id="MF_01975"/>
    </source>
</evidence>
<protein>
    <recommendedName>
        <fullName evidence="8 9">Methionine aminopeptidase</fullName>
        <shortName evidence="8">MAP</shortName>
        <shortName evidence="8">MetAP</shortName>
        <ecNumber evidence="8 9">3.4.11.18</ecNumber>
    </recommendedName>
    <alternativeName>
        <fullName evidence="8">Peptidase M</fullName>
    </alternativeName>
</protein>
<dbReference type="Gene3D" id="3.90.230.10">
    <property type="entry name" value="Creatinase/methionine aminopeptidase superfamily"/>
    <property type="match status" value="1"/>
</dbReference>
<comment type="cofactor">
    <cofactor evidence="2">
        <name>Mn(2+)</name>
        <dbReference type="ChEBI" id="CHEBI:29035"/>
    </cofactor>
</comment>
<feature type="domain" description="Peptidase M24" evidence="10">
    <location>
        <begin position="9"/>
        <end position="290"/>
    </location>
</feature>
<evidence type="ECO:0000256" key="7">
    <source>
        <dbReference type="ARBA" id="ARBA00022801"/>
    </source>
</evidence>
<comment type="cofactor">
    <cofactor evidence="3">
        <name>Fe(2+)</name>
        <dbReference type="ChEBI" id="CHEBI:29033"/>
    </cofactor>
</comment>
<dbReference type="InterPro" id="IPR028595">
    <property type="entry name" value="MetAP_archaeal"/>
</dbReference>